<protein>
    <submittedName>
        <fullName evidence="3">Uncharacterized protein</fullName>
    </submittedName>
</protein>
<keyword evidence="2" id="KW-1133">Transmembrane helix</keyword>
<gene>
    <name evidence="3" type="ORF">U9M48_035025</name>
</gene>
<feature type="transmembrane region" description="Helical" evidence="2">
    <location>
        <begin position="26"/>
        <end position="47"/>
    </location>
</feature>
<accession>A0AAQ3UC49</accession>
<proteinExistence type="predicted"/>
<keyword evidence="4" id="KW-1185">Reference proteome</keyword>
<evidence type="ECO:0000256" key="1">
    <source>
        <dbReference type="SAM" id="MobiDB-lite"/>
    </source>
</evidence>
<dbReference type="AlphaFoldDB" id="A0AAQ3UC49"/>
<dbReference type="Proteomes" id="UP001341281">
    <property type="component" value="Chromosome 08"/>
</dbReference>
<name>A0AAQ3UC49_PASNO</name>
<keyword evidence="2" id="KW-0472">Membrane</keyword>
<evidence type="ECO:0000256" key="2">
    <source>
        <dbReference type="SAM" id="Phobius"/>
    </source>
</evidence>
<keyword evidence="2" id="KW-0812">Transmembrane</keyword>
<dbReference type="EMBL" id="CP144752">
    <property type="protein sequence ID" value="WVZ88508.1"/>
    <property type="molecule type" value="Genomic_DNA"/>
</dbReference>
<reference evidence="3 4" key="1">
    <citation type="submission" date="2024-02" db="EMBL/GenBank/DDBJ databases">
        <title>High-quality chromosome-scale genome assembly of Pensacola bahiagrass (Paspalum notatum Flugge var. saurae).</title>
        <authorList>
            <person name="Vega J.M."/>
            <person name="Podio M."/>
            <person name="Orjuela J."/>
            <person name="Siena L.A."/>
            <person name="Pessino S.C."/>
            <person name="Combes M.C."/>
            <person name="Mariac C."/>
            <person name="Albertini E."/>
            <person name="Pupilli F."/>
            <person name="Ortiz J.P.A."/>
            <person name="Leblanc O."/>
        </authorList>
    </citation>
    <scope>NUCLEOTIDE SEQUENCE [LARGE SCALE GENOMIC DNA]</scope>
    <source>
        <strain evidence="3">R1</strain>
        <tissue evidence="3">Leaf</tissue>
    </source>
</reference>
<evidence type="ECO:0000313" key="3">
    <source>
        <dbReference type="EMBL" id="WVZ88508.1"/>
    </source>
</evidence>
<organism evidence="3 4">
    <name type="scientific">Paspalum notatum var. saurae</name>
    <dbReference type="NCBI Taxonomy" id="547442"/>
    <lineage>
        <taxon>Eukaryota</taxon>
        <taxon>Viridiplantae</taxon>
        <taxon>Streptophyta</taxon>
        <taxon>Embryophyta</taxon>
        <taxon>Tracheophyta</taxon>
        <taxon>Spermatophyta</taxon>
        <taxon>Magnoliopsida</taxon>
        <taxon>Liliopsida</taxon>
        <taxon>Poales</taxon>
        <taxon>Poaceae</taxon>
        <taxon>PACMAD clade</taxon>
        <taxon>Panicoideae</taxon>
        <taxon>Andropogonodae</taxon>
        <taxon>Paspaleae</taxon>
        <taxon>Paspalinae</taxon>
        <taxon>Paspalum</taxon>
    </lineage>
</organism>
<feature type="region of interest" description="Disordered" evidence="1">
    <location>
        <begin position="114"/>
        <end position="143"/>
    </location>
</feature>
<sequence length="166" mass="17567">MHVTLAVCMYVPTFQCQANKIPVDATFSSCCVLLAAVVVIALARIFCSKKPVAFCIKEAVAAVGPMLVVAKEAATAARSLADEHARPRRVERSRAAGLRRGLERGCPRSRAPLADEAARVQRGAATRRRSAASSAPTLGRSTSVRSCTGSAAAAAAAEQWKRRRSC</sequence>
<evidence type="ECO:0000313" key="4">
    <source>
        <dbReference type="Proteomes" id="UP001341281"/>
    </source>
</evidence>